<name>A0A448XEJ9_9PLAT</name>
<keyword evidence="2" id="KW-1185">Reference proteome</keyword>
<dbReference type="Proteomes" id="UP000784294">
    <property type="component" value="Unassembled WGS sequence"/>
</dbReference>
<dbReference type="EMBL" id="CAAALY010248381">
    <property type="protein sequence ID" value="VEL34781.1"/>
    <property type="molecule type" value="Genomic_DNA"/>
</dbReference>
<protein>
    <submittedName>
        <fullName evidence="1">Uncharacterized protein</fullName>
    </submittedName>
</protein>
<reference evidence="1" key="1">
    <citation type="submission" date="2018-11" db="EMBL/GenBank/DDBJ databases">
        <authorList>
            <consortium name="Pathogen Informatics"/>
        </authorList>
    </citation>
    <scope>NUCLEOTIDE SEQUENCE</scope>
</reference>
<accession>A0A448XEJ9</accession>
<comment type="caution">
    <text evidence="1">The sequence shown here is derived from an EMBL/GenBank/DDBJ whole genome shotgun (WGS) entry which is preliminary data.</text>
</comment>
<proteinExistence type="predicted"/>
<evidence type="ECO:0000313" key="1">
    <source>
        <dbReference type="EMBL" id="VEL34781.1"/>
    </source>
</evidence>
<sequence length="238" mass="26747">MANLSNATMQTKLLRMYQVYCLMLGIMTSNMADDFGLVWRHHTCCLPCLPCPSRFDDPTSTSYSNLVHVLVKLFSRYNSGAIPQASLNTYTVASYCYTCKHKALPPWLIFVVQFVYPEQTIDVYLWSPATHRVEFLSFWPSFRISLTVVIIRIPSPEVCPFGKFTVSSSYLLFALPPSFQLVDPTHASYPDLPNGPVDPFLIFMVDRFNSVPGAISQALSSTYNDASPVDGLGHACRY</sequence>
<organism evidence="1 2">
    <name type="scientific">Protopolystoma xenopodis</name>
    <dbReference type="NCBI Taxonomy" id="117903"/>
    <lineage>
        <taxon>Eukaryota</taxon>
        <taxon>Metazoa</taxon>
        <taxon>Spiralia</taxon>
        <taxon>Lophotrochozoa</taxon>
        <taxon>Platyhelminthes</taxon>
        <taxon>Monogenea</taxon>
        <taxon>Polyopisthocotylea</taxon>
        <taxon>Polystomatidea</taxon>
        <taxon>Polystomatidae</taxon>
        <taxon>Protopolystoma</taxon>
    </lineage>
</organism>
<gene>
    <name evidence="1" type="ORF">PXEA_LOCUS28221</name>
</gene>
<evidence type="ECO:0000313" key="2">
    <source>
        <dbReference type="Proteomes" id="UP000784294"/>
    </source>
</evidence>
<dbReference type="AlphaFoldDB" id="A0A448XEJ9"/>